<dbReference type="OrthoDB" id="5427664at2759"/>
<dbReference type="InterPro" id="IPR053018">
    <property type="entry name" value="Elsinochrome_Biosynth-Asso"/>
</dbReference>
<proteinExistence type="predicted"/>
<evidence type="ECO:0000256" key="1">
    <source>
        <dbReference type="SAM" id="MobiDB-lite"/>
    </source>
</evidence>
<feature type="transmembrane region" description="Helical" evidence="2">
    <location>
        <begin position="302"/>
        <end position="329"/>
    </location>
</feature>
<evidence type="ECO:0000313" key="4">
    <source>
        <dbReference type="Proteomes" id="UP000256328"/>
    </source>
</evidence>
<feature type="transmembrane region" description="Helical" evidence="2">
    <location>
        <begin position="349"/>
        <end position="368"/>
    </location>
</feature>
<dbReference type="Proteomes" id="UP000256328">
    <property type="component" value="Unassembled WGS sequence"/>
</dbReference>
<reference evidence="3 4" key="1">
    <citation type="journal article" date="2018" name="IMA Fungus">
        <title>IMA Genome-F 9: Draft genome sequence of Annulohypoxylon stygium, Aspergillus mulundensis, Berkeleyomyces basicola (syn. Thielaviopsis basicola), Ceratocystis smalleyi, two Cercospora beticola strains, Coleophoma cylindrospora, Fusarium fracticaudum, Phialophora cf. hyalina, and Morchella septimelata.</title>
        <authorList>
            <person name="Wingfield B.D."/>
            <person name="Bills G.F."/>
            <person name="Dong Y."/>
            <person name="Huang W."/>
            <person name="Nel W.J."/>
            <person name="Swalarsk-Parry B.S."/>
            <person name="Vaghefi N."/>
            <person name="Wilken P.M."/>
            <person name="An Z."/>
            <person name="de Beer Z.W."/>
            <person name="De Vos L."/>
            <person name="Chen L."/>
            <person name="Duong T.A."/>
            <person name="Gao Y."/>
            <person name="Hammerbacher A."/>
            <person name="Kikkert J.R."/>
            <person name="Li Y."/>
            <person name="Li H."/>
            <person name="Li K."/>
            <person name="Li Q."/>
            <person name="Liu X."/>
            <person name="Ma X."/>
            <person name="Naidoo K."/>
            <person name="Pethybridge S.J."/>
            <person name="Sun J."/>
            <person name="Steenkamp E.T."/>
            <person name="van der Nest M.A."/>
            <person name="van Wyk S."/>
            <person name="Wingfield M.J."/>
            <person name="Xiong C."/>
            <person name="Yue Q."/>
            <person name="Zhang X."/>
        </authorList>
    </citation>
    <scope>NUCLEOTIDE SEQUENCE [LARGE SCALE GENOMIC DNA]</scope>
    <source>
        <strain evidence="3 4">BP5796</strain>
    </source>
</reference>
<keyword evidence="4" id="KW-1185">Reference proteome</keyword>
<keyword evidence="2" id="KW-0472">Membrane</keyword>
<dbReference type="PANTHER" id="PTHR37577:SF1">
    <property type="entry name" value="INTEGRAL MEMBRANE PROTEIN"/>
    <property type="match status" value="1"/>
</dbReference>
<dbReference type="PANTHER" id="PTHR37577">
    <property type="entry name" value="INTEGRAL MEMBRANE PROTEIN"/>
    <property type="match status" value="1"/>
</dbReference>
<keyword evidence="2" id="KW-0812">Transmembrane</keyword>
<name>A0A3D8Q8V7_9HELO</name>
<dbReference type="AlphaFoldDB" id="A0A3D8Q8V7"/>
<evidence type="ECO:0000256" key="2">
    <source>
        <dbReference type="SAM" id="Phobius"/>
    </source>
</evidence>
<protein>
    <submittedName>
        <fullName evidence="3">Uncharacterized protein</fullName>
    </submittedName>
</protein>
<gene>
    <name evidence="3" type="ORF">BP5796_12203</name>
</gene>
<feature type="transmembrane region" description="Helical" evidence="2">
    <location>
        <begin position="53"/>
        <end position="74"/>
    </location>
</feature>
<organism evidence="3 4">
    <name type="scientific">Coleophoma crateriformis</name>
    <dbReference type="NCBI Taxonomy" id="565419"/>
    <lineage>
        <taxon>Eukaryota</taxon>
        <taxon>Fungi</taxon>
        <taxon>Dikarya</taxon>
        <taxon>Ascomycota</taxon>
        <taxon>Pezizomycotina</taxon>
        <taxon>Leotiomycetes</taxon>
        <taxon>Helotiales</taxon>
        <taxon>Dermateaceae</taxon>
        <taxon>Coleophoma</taxon>
    </lineage>
</organism>
<comment type="caution">
    <text evidence="3">The sequence shown here is derived from an EMBL/GenBank/DDBJ whole genome shotgun (WGS) entry which is preliminary data.</text>
</comment>
<evidence type="ECO:0000313" key="3">
    <source>
        <dbReference type="EMBL" id="RDW58273.1"/>
    </source>
</evidence>
<sequence length="436" mass="49256">MVTVDDSSLCNDISLHKDDPDIAGRHYCFDAKVQTTFSSKSHADHMHGAGPGVLAAFMLSSILTLLLSVFTLALQHFEHLNRTNWITQRLKHYSPDPKNPLGFWIEQLELFVLALSDQQLLTGLLLLVCAYGKYWSFSLRCGGNNMWHAVDVVCFSSLTHAATLLTLRSYFRRHRILAAIRVLFMYIIYILLLVALVHILKPDHKVNDRPKLASPMAKFWHGASYIEIIGILVLYLATYLPIFLSKEAMKVRICLAMNANELPAALAAWKPYQRRKDMWFREYIRASWFNVYKVIRSRLTKFAVIFCQYYVNAGCVPVLGYAGAVTYYVAFGLGFMGLKVVKNNLTTNWSFGQLLPVFVVLLPFHTLIGSIAGECRSIVCLSGQRLIVLDARQQRITDEEKDDGANSMVFVLPINTPATPSTSEDQSRDYSLPSNA</sequence>
<feature type="transmembrane region" description="Helical" evidence="2">
    <location>
        <begin position="219"/>
        <end position="242"/>
    </location>
</feature>
<feature type="transmembrane region" description="Helical" evidence="2">
    <location>
        <begin position="179"/>
        <end position="199"/>
    </location>
</feature>
<dbReference type="EMBL" id="PDLN01000021">
    <property type="protein sequence ID" value="RDW58273.1"/>
    <property type="molecule type" value="Genomic_DNA"/>
</dbReference>
<feature type="region of interest" description="Disordered" evidence="1">
    <location>
        <begin position="416"/>
        <end position="436"/>
    </location>
</feature>
<accession>A0A3D8Q8V7</accession>
<keyword evidence="2" id="KW-1133">Transmembrane helix</keyword>